<dbReference type="CDD" id="cd03354">
    <property type="entry name" value="LbH_SAT"/>
    <property type="match status" value="1"/>
</dbReference>
<evidence type="ECO:0008006" key="7">
    <source>
        <dbReference type="Google" id="ProtNLM"/>
    </source>
</evidence>
<dbReference type="SUPFAM" id="SSF51161">
    <property type="entry name" value="Trimeric LpxA-like enzymes"/>
    <property type="match status" value="1"/>
</dbReference>
<dbReference type="InterPro" id="IPR011004">
    <property type="entry name" value="Trimer_LpxA-like_sf"/>
</dbReference>
<evidence type="ECO:0000256" key="2">
    <source>
        <dbReference type="ARBA" id="ARBA00022679"/>
    </source>
</evidence>
<dbReference type="Proteomes" id="UP000249555">
    <property type="component" value="Unassembled WGS sequence"/>
</dbReference>
<keyword evidence="3" id="KW-0012">Acyltransferase</keyword>
<comment type="caution">
    <text evidence="5">The sequence shown here is derived from an EMBL/GenBank/DDBJ whole genome shotgun (WGS) entry which is preliminary data.</text>
</comment>
<dbReference type="GO" id="GO:0016746">
    <property type="term" value="F:acyltransferase activity"/>
    <property type="evidence" value="ECO:0007669"/>
    <property type="project" value="UniProtKB-KW"/>
</dbReference>
<evidence type="ECO:0000313" key="6">
    <source>
        <dbReference type="Proteomes" id="UP000249555"/>
    </source>
</evidence>
<dbReference type="Gene3D" id="2.160.10.10">
    <property type="entry name" value="Hexapeptide repeat proteins"/>
    <property type="match status" value="1"/>
</dbReference>
<keyword evidence="2" id="KW-0808">Transferase</keyword>
<reference evidence="5 6" key="1">
    <citation type="submission" date="2017-08" db="EMBL/GenBank/DDBJ databases">
        <title>Infants hospitalized years apart are colonized by the same room-sourced microbial strains.</title>
        <authorList>
            <person name="Brooks B."/>
            <person name="Olm M.R."/>
            <person name="Firek B.A."/>
            <person name="Baker R."/>
            <person name="Thomas B.C."/>
            <person name="Morowitz M.J."/>
            <person name="Banfield J.F."/>
        </authorList>
    </citation>
    <scope>NUCLEOTIDE SEQUENCE [LARGE SCALE GENOMIC DNA]</scope>
    <source>
        <strain evidence="5">S2_018_000_R3_119</strain>
    </source>
</reference>
<dbReference type="PANTHER" id="PTHR42811">
    <property type="entry name" value="SERINE ACETYLTRANSFERASE"/>
    <property type="match status" value="1"/>
</dbReference>
<name>A0A2W4Z218_9SPHN</name>
<evidence type="ECO:0000256" key="4">
    <source>
        <dbReference type="SAM" id="MobiDB-lite"/>
    </source>
</evidence>
<evidence type="ECO:0000256" key="1">
    <source>
        <dbReference type="ARBA" id="ARBA00007274"/>
    </source>
</evidence>
<dbReference type="InterPro" id="IPR001451">
    <property type="entry name" value="Hexapep"/>
</dbReference>
<evidence type="ECO:0000313" key="5">
    <source>
        <dbReference type="EMBL" id="PZO76360.1"/>
    </source>
</evidence>
<dbReference type="EMBL" id="QFMX01000002">
    <property type="protein sequence ID" value="PZO76360.1"/>
    <property type="molecule type" value="Genomic_DNA"/>
</dbReference>
<dbReference type="InterPro" id="IPR045304">
    <property type="entry name" value="LbH_SAT"/>
</dbReference>
<organism evidence="5 6">
    <name type="scientific">Sphingomonas taxi</name>
    <dbReference type="NCBI Taxonomy" id="1549858"/>
    <lineage>
        <taxon>Bacteria</taxon>
        <taxon>Pseudomonadati</taxon>
        <taxon>Pseudomonadota</taxon>
        <taxon>Alphaproteobacteria</taxon>
        <taxon>Sphingomonadales</taxon>
        <taxon>Sphingomonadaceae</taxon>
        <taxon>Sphingomonas</taxon>
    </lineage>
</organism>
<proteinExistence type="inferred from homology"/>
<protein>
    <recommendedName>
        <fullName evidence="7">Serine acetyltransferase</fullName>
    </recommendedName>
</protein>
<accession>A0A2W4Z218</accession>
<feature type="region of interest" description="Disordered" evidence="4">
    <location>
        <begin position="47"/>
        <end position="67"/>
    </location>
</feature>
<sequence>MFTSHVRYRVATTSCNNEVPRHGEKRTSLARFLQKTVQVHRHGLAGLGDCRNASKSPPPGNAGEQQGYRPFMTTEGNGGAAGFRAAVRRDLALFAHHESTPLTPAFAVRMVLLTQGFQFVLARRIQDALARIPVVGRPLRRIWWWWTCRKFGSEIAIGCTVAPGLYIPHPYGIVVGVCTIEENVVILQNVTIGSRHSHSPGHARIGRGAYLSAGAAIIGAVTIGEGAMVGANAVVLRDVPDGAVAVGVPARIVGAS</sequence>
<comment type="similarity">
    <text evidence="1">Belongs to the transferase hexapeptide repeat family.</text>
</comment>
<evidence type="ECO:0000256" key="3">
    <source>
        <dbReference type="ARBA" id="ARBA00023315"/>
    </source>
</evidence>
<dbReference type="Pfam" id="PF00132">
    <property type="entry name" value="Hexapep"/>
    <property type="match status" value="1"/>
</dbReference>
<dbReference type="AlphaFoldDB" id="A0A2W4Z218"/>
<gene>
    <name evidence="5" type="ORF">DI640_02045</name>
</gene>